<dbReference type="InterPro" id="IPR013792">
    <property type="entry name" value="RNA3'P_cycl/enolpyr_Trfase_a/b"/>
</dbReference>
<dbReference type="Proteomes" id="UP000470772">
    <property type="component" value="Unassembled WGS sequence"/>
</dbReference>
<dbReference type="Gene3D" id="3.65.10.20">
    <property type="entry name" value="RNA 3'-terminal phosphate cyclase domain"/>
    <property type="match status" value="1"/>
</dbReference>
<dbReference type="PIRSF" id="PIRSF005378">
    <property type="entry name" value="RNA3'_term_phos_cycl_euk"/>
    <property type="match status" value="1"/>
</dbReference>
<evidence type="ECO:0000256" key="3">
    <source>
        <dbReference type="ARBA" id="ARBA00022598"/>
    </source>
</evidence>
<dbReference type="EMBL" id="WGGD01000005">
    <property type="protein sequence ID" value="MUN29559.1"/>
    <property type="molecule type" value="Genomic_DNA"/>
</dbReference>
<keyword evidence="3 6" id="KW-0436">Ligase</keyword>
<evidence type="ECO:0000256" key="6">
    <source>
        <dbReference type="HAMAP-Rule" id="MF_00200"/>
    </source>
</evidence>
<dbReference type="NCBIfam" id="TIGR03399">
    <property type="entry name" value="RNA_3prim_cycl"/>
    <property type="match status" value="1"/>
</dbReference>
<feature type="domain" description="RNA 3'-terminal phosphate cyclase insert" evidence="9">
    <location>
        <begin position="177"/>
        <end position="265"/>
    </location>
</feature>
<dbReference type="GO" id="GO:0006396">
    <property type="term" value="P:RNA processing"/>
    <property type="evidence" value="ECO:0007669"/>
    <property type="project" value="UniProtKB-UniRule"/>
</dbReference>
<evidence type="ECO:0000256" key="2">
    <source>
        <dbReference type="ARBA" id="ARBA00021428"/>
    </source>
</evidence>
<dbReference type="InterPro" id="IPR023797">
    <property type="entry name" value="RNA3'_phos_cyclase_dom"/>
</dbReference>
<accession>A0A6A9QN27</accession>
<evidence type="ECO:0000256" key="4">
    <source>
        <dbReference type="ARBA" id="ARBA00022741"/>
    </source>
</evidence>
<evidence type="ECO:0000259" key="9">
    <source>
        <dbReference type="Pfam" id="PF05189"/>
    </source>
</evidence>
<dbReference type="RefSeq" id="WP_156017147.1">
    <property type="nucleotide sequence ID" value="NZ_WGGD01000005.1"/>
</dbReference>
<reference evidence="10 11" key="1">
    <citation type="submission" date="2019-10" db="EMBL/GenBank/DDBJ databases">
        <title>Sequencing and Assembly of Multiple Reported Metal-Biooxidizing Members of the Extremely Thermoacidophilic Archaeal Family Sulfolobaceae.</title>
        <authorList>
            <person name="Counts J.A."/>
            <person name="Kelly R.M."/>
        </authorList>
    </citation>
    <scope>NUCLEOTIDE SEQUENCE [LARGE SCALE GENOMIC DNA]</scope>
    <source>
        <strain evidence="10 11">DSM 6482</strain>
    </source>
</reference>
<dbReference type="GO" id="GO:0005737">
    <property type="term" value="C:cytoplasm"/>
    <property type="evidence" value="ECO:0007669"/>
    <property type="project" value="UniProtKB-SubCell"/>
</dbReference>
<dbReference type="HAMAP" id="MF_00200">
    <property type="entry name" value="RTC"/>
    <property type="match status" value="1"/>
</dbReference>
<feature type="binding site" evidence="6">
    <location>
        <position position="100"/>
    </location>
    <ligand>
        <name>ATP</name>
        <dbReference type="ChEBI" id="CHEBI:30616"/>
    </ligand>
</feature>
<evidence type="ECO:0000313" key="10">
    <source>
        <dbReference type="EMBL" id="MUN29559.1"/>
    </source>
</evidence>
<keyword evidence="6" id="KW-0963">Cytoplasm</keyword>
<dbReference type="Gene3D" id="3.30.360.20">
    <property type="entry name" value="RNA 3'-terminal phosphate cyclase, insert domain"/>
    <property type="match status" value="1"/>
</dbReference>
<keyword evidence="5 6" id="KW-0067">ATP-binding</keyword>
<dbReference type="AlphaFoldDB" id="A0A6A9QN27"/>
<gene>
    <name evidence="6" type="primary">rtcA</name>
    <name evidence="10" type="ORF">GC250_08935</name>
</gene>
<dbReference type="SUPFAM" id="SSF52913">
    <property type="entry name" value="RNA 3'-terminal phosphate cyclase, RPTC, insert domain"/>
    <property type="match status" value="1"/>
</dbReference>
<dbReference type="SUPFAM" id="SSF55205">
    <property type="entry name" value="EPT/RTPC-like"/>
    <property type="match status" value="1"/>
</dbReference>
<comment type="subcellular location">
    <subcellularLocation>
        <location evidence="6">Cytoplasm</location>
    </subcellularLocation>
</comment>
<evidence type="ECO:0000256" key="7">
    <source>
        <dbReference type="NCBIfam" id="TIGR03399"/>
    </source>
</evidence>
<comment type="catalytic activity">
    <reaction evidence="6">
        <text>a 3'-end 3'-phospho-ribonucleotide-RNA + ATP = a 3'-end 2',3'-cyclophospho-ribonucleotide-RNA + AMP + diphosphate</text>
        <dbReference type="Rhea" id="RHEA:23976"/>
        <dbReference type="Rhea" id="RHEA-COMP:10463"/>
        <dbReference type="Rhea" id="RHEA-COMP:10464"/>
        <dbReference type="ChEBI" id="CHEBI:30616"/>
        <dbReference type="ChEBI" id="CHEBI:33019"/>
        <dbReference type="ChEBI" id="CHEBI:83062"/>
        <dbReference type="ChEBI" id="CHEBI:83064"/>
        <dbReference type="ChEBI" id="CHEBI:456215"/>
        <dbReference type="EC" id="6.5.1.4"/>
    </reaction>
</comment>
<keyword evidence="11" id="KW-1185">Reference proteome</keyword>
<evidence type="ECO:0000256" key="1">
    <source>
        <dbReference type="ARBA" id="ARBA00009206"/>
    </source>
</evidence>
<dbReference type="GO" id="GO:0005524">
    <property type="term" value="F:ATP binding"/>
    <property type="evidence" value="ECO:0007669"/>
    <property type="project" value="UniProtKB-KW"/>
</dbReference>
<dbReference type="PANTHER" id="PTHR11096">
    <property type="entry name" value="RNA 3' TERMINAL PHOSPHATE CYCLASE"/>
    <property type="match status" value="1"/>
</dbReference>
<evidence type="ECO:0000256" key="5">
    <source>
        <dbReference type="ARBA" id="ARBA00022840"/>
    </source>
</evidence>
<evidence type="ECO:0000259" key="8">
    <source>
        <dbReference type="Pfam" id="PF01137"/>
    </source>
</evidence>
<dbReference type="InterPro" id="IPR037136">
    <property type="entry name" value="RNA3'_phos_cyclase_dom_sf"/>
</dbReference>
<dbReference type="InterPro" id="IPR020719">
    <property type="entry name" value="RNA3'_term_phos_cycl-like_CS"/>
</dbReference>
<keyword evidence="4 6" id="KW-0547">Nucleotide-binding</keyword>
<protein>
    <recommendedName>
        <fullName evidence="2 6">RNA 3'-terminal phosphate cyclase</fullName>
        <shortName evidence="6">RNA cyclase</shortName>
        <shortName evidence="6">RNA-3'-phosphate cyclase</shortName>
        <ecNumber evidence="6 7">6.5.1.4</ecNumber>
    </recommendedName>
</protein>
<comment type="similarity">
    <text evidence="1 6">Belongs to the RNA 3'-terminal cyclase family. Type 1 subfamily.</text>
</comment>
<name>A0A6A9QN27_SULME</name>
<organism evidence="10 11">
    <name type="scientific">Sulfuracidifex metallicus DSM 6482 = JCM 9184</name>
    <dbReference type="NCBI Taxonomy" id="523847"/>
    <lineage>
        <taxon>Archaea</taxon>
        <taxon>Thermoproteota</taxon>
        <taxon>Thermoprotei</taxon>
        <taxon>Sulfolobales</taxon>
        <taxon>Sulfolobaceae</taxon>
        <taxon>Sulfuracidifex</taxon>
    </lineage>
</organism>
<proteinExistence type="inferred from homology"/>
<evidence type="ECO:0000313" key="11">
    <source>
        <dbReference type="Proteomes" id="UP000470772"/>
    </source>
</evidence>
<dbReference type="Pfam" id="PF05189">
    <property type="entry name" value="RTC_insert"/>
    <property type="match status" value="1"/>
</dbReference>
<comment type="caution">
    <text evidence="6">Lacks conserved residue(s) required for the propagation of feature annotation.</text>
</comment>
<dbReference type="PANTHER" id="PTHR11096:SF0">
    <property type="entry name" value="RNA 3'-TERMINAL PHOSPHATE CYCLASE"/>
    <property type="match status" value="1"/>
</dbReference>
<dbReference type="InterPro" id="IPR013791">
    <property type="entry name" value="RNA3'-term_phos_cycl_insert"/>
</dbReference>
<dbReference type="InterPro" id="IPR036553">
    <property type="entry name" value="RPTC_insert"/>
</dbReference>
<comment type="function">
    <text evidence="6">Catalyzes the conversion of 3'-phosphate to a 2',3'-cyclic phosphodiester at the end of RNA. The mechanism of action of the enzyme occurs in 3 steps: (A) adenylation of the enzyme by ATP; (B) transfer of adenylate to an RNA-N3'P to produce RNA-N3'PP5'A; (C) and attack of the adjacent 2'-hydroxyl on the 3'-phosphorus in the diester linkage to produce the cyclic end product. The biological role of this enzyme is unknown but it is likely to function in some aspects of cellular RNA processing.</text>
</comment>
<dbReference type="GO" id="GO:0003963">
    <property type="term" value="F:RNA-3'-phosphate cyclase activity"/>
    <property type="evidence" value="ECO:0007669"/>
    <property type="project" value="UniProtKB-UniRule"/>
</dbReference>
<dbReference type="EC" id="6.5.1.4" evidence="6 7"/>
<dbReference type="InterPro" id="IPR017770">
    <property type="entry name" value="RNA3'_term_phos_cyc_type_1"/>
</dbReference>
<feature type="domain" description="RNA 3'-terminal phosphate cyclase" evidence="8">
    <location>
        <begin position="9"/>
        <end position="313"/>
    </location>
</feature>
<dbReference type="InterPro" id="IPR000228">
    <property type="entry name" value="RNA3'_term_phos_cyc"/>
</dbReference>
<comment type="caution">
    <text evidence="10">The sequence shown here is derived from an EMBL/GenBank/DDBJ whole genome shotgun (WGS) entry which is preliminary data.</text>
</comment>
<dbReference type="PROSITE" id="PS01287">
    <property type="entry name" value="RTC"/>
    <property type="match status" value="1"/>
</dbReference>
<dbReference type="Pfam" id="PF01137">
    <property type="entry name" value="RTC"/>
    <property type="match status" value="1"/>
</dbReference>
<feature type="active site" description="Tele-AMP-histidine intermediate" evidence="6">
    <location>
        <position position="301"/>
    </location>
</feature>
<sequence length="334" mass="36475">MIEIDGSFGEGGGQILRTLLTLSALTGTPFRLYNIRRNRPNPGLQRSHLSSVNAVSQISNAQVRGNYLNSTELEFIPHEIEDVNLQVDVGSAGSITLVLQSVLPLILNRRSSIYLKGGTDVPKSPTMDYFRYVFLGALRRVGIEGKTEIKKRGYYPKGGGEVHVSEFRGGREFSLLEMGEVTDAFAISHVTSLPLSIAEREANAAFQVLSSRFQVHKETREDIGIGNGTSTLVFLEGGGIIGSDSLGALGKRAEDVGKEAANNVLMDFLTEAAVDSYLSDMLMVYSSIFGGEYKGARLTCHARTNAEIIRKFGLKVEIAGNSPFFFRIKEPLVF</sequence>